<evidence type="ECO:0000256" key="1">
    <source>
        <dbReference type="ARBA" id="ARBA00022884"/>
    </source>
</evidence>
<feature type="region of interest" description="Disordered" evidence="3">
    <location>
        <begin position="1"/>
        <end position="65"/>
    </location>
</feature>
<protein>
    <submittedName>
        <fullName evidence="5">Related to RNA annealing protein YRA1</fullName>
    </submittedName>
</protein>
<gene>
    <name evidence="5" type="ORF">SCODWIG_01728</name>
</gene>
<dbReference type="PROSITE" id="PS50102">
    <property type="entry name" value="RRM"/>
    <property type="match status" value="1"/>
</dbReference>
<evidence type="ECO:0000256" key="3">
    <source>
        <dbReference type="SAM" id="MobiDB-lite"/>
    </source>
</evidence>
<dbReference type="SUPFAM" id="SSF54928">
    <property type="entry name" value="RNA-binding domain, RBD"/>
    <property type="match status" value="1"/>
</dbReference>
<dbReference type="OrthoDB" id="346839at2759"/>
<dbReference type="PANTHER" id="PTHR19965:SF35">
    <property type="entry name" value="RNA ANNEALING PROTEIN YRA1"/>
    <property type="match status" value="1"/>
</dbReference>
<feature type="compositionally biased region" description="Polar residues" evidence="3">
    <location>
        <begin position="181"/>
        <end position="193"/>
    </location>
</feature>
<proteinExistence type="predicted"/>
<dbReference type="AlphaFoldDB" id="A0A376B5K1"/>
<organism evidence="5 6">
    <name type="scientific">Saccharomycodes ludwigii</name>
    <dbReference type="NCBI Taxonomy" id="36035"/>
    <lineage>
        <taxon>Eukaryota</taxon>
        <taxon>Fungi</taxon>
        <taxon>Dikarya</taxon>
        <taxon>Ascomycota</taxon>
        <taxon>Saccharomycotina</taxon>
        <taxon>Saccharomycetes</taxon>
        <taxon>Saccharomycodales</taxon>
        <taxon>Saccharomycodaceae</taxon>
        <taxon>Saccharomycodes</taxon>
    </lineage>
</organism>
<dbReference type="GO" id="GO:0005634">
    <property type="term" value="C:nucleus"/>
    <property type="evidence" value="ECO:0007669"/>
    <property type="project" value="TreeGrafter"/>
</dbReference>
<feature type="compositionally biased region" description="Basic and acidic residues" evidence="3">
    <location>
        <begin position="230"/>
        <end position="252"/>
    </location>
</feature>
<dbReference type="Pfam" id="PF00076">
    <property type="entry name" value="RRM_1"/>
    <property type="match status" value="1"/>
</dbReference>
<feature type="compositionally biased region" description="Basic and acidic residues" evidence="3">
    <location>
        <begin position="7"/>
        <end position="17"/>
    </location>
</feature>
<dbReference type="SMART" id="SM00360">
    <property type="entry name" value="RRM"/>
    <property type="match status" value="1"/>
</dbReference>
<feature type="domain" description="RRM" evidence="4">
    <location>
        <begin position="80"/>
        <end position="160"/>
    </location>
</feature>
<sequence length="252" mass="27488">MSANLDKSLDEIIDSKRRVSASTKRNVPRRGAPGPRRGAPGPRRVSKQVNDRRRVGGRPRIPGAAVNLPPSSLLDMAYSTRVSVEGLPKDISQDSIKEFFQTAVGGVQRVLLSYNEKGQSMGMATLTFTSNEKARKAVTTYNNSPIDGGKSRLKVQMIIDPTKKPLASRIGGAGAIGPVSRNVSNRGKLSSRLNRNGPRNNNMNNNNNNNNNGPKRSSRPPKRGNVNRGPKNEGKKSLEELDKEMAAYFDKN</sequence>
<dbReference type="EMBL" id="UFAJ01000241">
    <property type="protein sequence ID" value="SSD59967.1"/>
    <property type="molecule type" value="Genomic_DNA"/>
</dbReference>
<feature type="compositionally biased region" description="Low complexity" evidence="3">
    <location>
        <begin position="194"/>
        <end position="214"/>
    </location>
</feature>
<dbReference type="InterPro" id="IPR000504">
    <property type="entry name" value="RRM_dom"/>
</dbReference>
<dbReference type="InterPro" id="IPR012677">
    <property type="entry name" value="Nucleotide-bd_a/b_plait_sf"/>
</dbReference>
<dbReference type="Proteomes" id="UP000262825">
    <property type="component" value="Unassembled WGS sequence"/>
</dbReference>
<reference evidence="6" key="1">
    <citation type="submission" date="2018-06" db="EMBL/GenBank/DDBJ databases">
        <authorList>
            <person name="Guldener U."/>
        </authorList>
    </citation>
    <scope>NUCLEOTIDE SEQUENCE [LARGE SCALE GENOMIC DNA]</scope>
    <source>
        <strain evidence="6">UTAD17</strain>
    </source>
</reference>
<dbReference type="PANTHER" id="PTHR19965">
    <property type="entry name" value="RNA AND EXPORT FACTOR BINDING PROTEIN"/>
    <property type="match status" value="1"/>
</dbReference>
<evidence type="ECO:0000313" key="6">
    <source>
        <dbReference type="Proteomes" id="UP000262825"/>
    </source>
</evidence>
<keyword evidence="1 2" id="KW-0694">RNA-binding</keyword>
<accession>A0A376B5K1</accession>
<dbReference type="InterPro" id="IPR051229">
    <property type="entry name" value="ALYREF_mRNA_export"/>
</dbReference>
<dbReference type="VEuPathDB" id="FungiDB:SCODWIG_01728"/>
<feature type="compositionally biased region" description="Low complexity" evidence="3">
    <location>
        <begin position="29"/>
        <end position="43"/>
    </location>
</feature>
<dbReference type="InterPro" id="IPR035979">
    <property type="entry name" value="RBD_domain_sf"/>
</dbReference>
<evidence type="ECO:0000259" key="4">
    <source>
        <dbReference type="PROSITE" id="PS50102"/>
    </source>
</evidence>
<name>A0A376B5K1_9ASCO</name>
<evidence type="ECO:0000256" key="2">
    <source>
        <dbReference type="PROSITE-ProRule" id="PRU00176"/>
    </source>
</evidence>
<keyword evidence="6" id="KW-1185">Reference proteome</keyword>
<feature type="region of interest" description="Disordered" evidence="3">
    <location>
        <begin position="167"/>
        <end position="252"/>
    </location>
</feature>
<evidence type="ECO:0000313" key="5">
    <source>
        <dbReference type="EMBL" id="SSD59967.1"/>
    </source>
</evidence>
<dbReference type="GO" id="GO:0003729">
    <property type="term" value="F:mRNA binding"/>
    <property type="evidence" value="ECO:0007669"/>
    <property type="project" value="TreeGrafter"/>
</dbReference>
<dbReference type="Gene3D" id="3.30.70.330">
    <property type="match status" value="1"/>
</dbReference>